<evidence type="ECO:0000256" key="1">
    <source>
        <dbReference type="SAM" id="MobiDB-lite"/>
    </source>
</evidence>
<accession>M2Y4G7</accession>
<sequence>MPATSPTDSHYYSLQHCSDGPWRIETIEAEPHKHITLGVIQDAVLRARLPHRTNCSKPKKRSEATVVIDCRTGVLAQDDPLMVQRKEKTKRWKVNGGVPSNWDYDNVSEDLSSSGSRL</sequence>
<dbReference type="Proteomes" id="UP000016933">
    <property type="component" value="Unassembled WGS sequence"/>
</dbReference>
<evidence type="ECO:0000313" key="3">
    <source>
        <dbReference type="Proteomes" id="UP000016933"/>
    </source>
</evidence>
<organism evidence="2 3">
    <name type="scientific">Dothistroma septosporum (strain NZE10 / CBS 128990)</name>
    <name type="common">Red band needle blight fungus</name>
    <name type="synonym">Mycosphaerella pini</name>
    <dbReference type="NCBI Taxonomy" id="675120"/>
    <lineage>
        <taxon>Eukaryota</taxon>
        <taxon>Fungi</taxon>
        <taxon>Dikarya</taxon>
        <taxon>Ascomycota</taxon>
        <taxon>Pezizomycotina</taxon>
        <taxon>Dothideomycetes</taxon>
        <taxon>Dothideomycetidae</taxon>
        <taxon>Mycosphaerellales</taxon>
        <taxon>Mycosphaerellaceae</taxon>
        <taxon>Dothistroma</taxon>
    </lineage>
</organism>
<name>M2Y4G7_DOTSN</name>
<dbReference type="EMBL" id="KB446540">
    <property type="protein sequence ID" value="EME43184.1"/>
    <property type="molecule type" value="Genomic_DNA"/>
</dbReference>
<reference evidence="2 3" key="2">
    <citation type="journal article" date="2012" name="PLoS Pathog.">
        <title>Diverse lifestyles and strategies of plant pathogenesis encoded in the genomes of eighteen Dothideomycetes fungi.</title>
        <authorList>
            <person name="Ohm R.A."/>
            <person name="Feau N."/>
            <person name="Henrissat B."/>
            <person name="Schoch C.L."/>
            <person name="Horwitz B.A."/>
            <person name="Barry K.W."/>
            <person name="Condon B.J."/>
            <person name="Copeland A.C."/>
            <person name="Dhillon B."/>
            <person name="Glaser F."/>
            <person name="Hesse C.N."/>
            <person name="Kosti I."/>
            <person name="LaButti K."/>
            <person name="Lindquist E.A."/>
            <person name="Lucas S."/>
            <person name="Salamov A.A."/>
            <person name="Bradshaw R.E."/>
            <person name="Ciuffetti L."/>
            <person name="Hamelin R.C."/>
            <person name="Kema G.H.J."/>
            <person name="Lawrence C."/>
            <person name="Scott J.A."/>
            <person name="Spatafora J.W."/>
            <person name="Turgeon B.G."/>
            <person name="de Wit P.J.G.M."/>
            <person name="Zhong S."/>
            <person name="Goodwin S.B."/>
            <person name="Grigoriev I.V."/>
        </authorList>
    </citation>
    <scope>NUCLEOTIDE SEQUENCE [LARGE SCALE GENOMIC DNA]</scope>
    <source>
        <strain evidence="3">NZE10 / CBS 128990</strain>
    </source>
</reference>
<dbReference type="HOGENOM" id="CLU_2073093_0_0_1"/>
<gene>
    <name evidence="2" type="ORF">DOTSEDRAFT_35500</name>
</gene>
<feature type="region of interest" description="Disordered" evidence="1">
    <location>
        <begin position="95"/>
        <end position="118"/>
    </location>
</feature>
<reference evidence="3" key="1">
    <citation type="journal article" date="2012" name="PLoS Genet.">
        <title>The genomes of the fungal plant pathogens Cladosporium fulvum and Dothistroma septosporum reveal adaptation to different hosts and lifestyles but also signatures of common ancestry.</title>
        <authorList>
            <person name="de Wit P.J.G.M."/>
            <person name="van der Burgt A."/>
            <person name="Oekmen B."/>
            <person name="Stergiopoulos I."/>
            <person name="Abd-Elsalam K.A."/>
            <person name="Aerts A.L."/>
            <person name="Bahkali A.H."/>
            <person name="Beenen H.G."/>
            <person name="Chettri P."/>
            <person name="Cox M.P."/>
            <person name="Datema E."/>
            <person name="de Vries R.P."/>
            <person name="Dhillon B."/>
            <person name="Ganley A.R."/>
            <person name="Griffiths S.A."/>
            <person name="Guo Y."/>
            <person name="Hamelin R.C."/>
            <person name="Henrissat B."/>
            <person name="Kabir M.S."/>
            <person name="Jashni M.K."/>
            <person name="Kema G."/>
            <person name="Klaubauf S."/>
            <person name="Lapidus A."/>
            <person name="Levasseur A."/>
            <person name="Lindquist E."/>
            <person name="Mehrabi R."/>
            <person name="Ohm R.A."/>
            <person name="Owen T.J."/>
            <person name="Salamov A."/>
            <person name="Schwelm A."/>
            <person name="Schijlen E."/>
            <person name="Sun H."/>
            <person name="van den Burg H.A."/>
            <person name="van Ham R.C.H.J."/>
            <person name="Zhang S."/>
            <person name="Goodwin S.B."/>
            <person name="Grigoriev I.V."/>
            <person name="Collemare J."/>
            <person name="Bradshaw R.E."/>
        </authorList>
    </citation>
    <scope>NUCLEOTIDE SEQUENCE [LARGE SCALE GENOMIC DNA]</scope>
    <source>
        <strain evidence="3">NZE10 / CBS 128990</strain>
    </source>
</reference>
<feature type="compositionally biased region" description="Polar residues" evidence="1">
    <location>
        <begin position="109"/>
        <end position="118"/>
    </location>
</feature>
<evidence type="ECO:0000313" key="2">
    <source>
        <dbReference type="EMBL" id="EME43184.1"/>
    </source>
</evidence>
<dbReference type="AlphaFoldDB" id="M2Y4G7"/>
<keyword evidence="3" id="KW-1185">Reference proteome</keyword>
<protein>
    <submittedName>
        <fullName evidence="2">Uncharacterized protein</fullName>
    </submittedName>
</protein>
<proteinExistence type="predicted"/>